<dbReference type="Pfam" id="PF00385">
    <property type="entry name" value="Chromo"/>
    <property type="match status" value="1"/>
</dbReference>
<feature type="domain" description="Chromo" evidence="4">
    <location>
        <begin position="74"/>
        <end position="135"/>
    </location>
</feature>
<dbReference type="GO" id="GO:0005634">
    <property type="term" value="C:nucleus"/>
    <property type="evidence" value="ECO:0007669"/>
    <property type="project" value="UniProtKB-SubCell"/>
</dbReference>
<feature type="compositionally biased region" description="Basic residues" evidence="3">
    <location>
        <begin position="28"/>
        <end position="43"/>
    </location>
</feature>
<reference evidence="5 6" key="1">
    <citation type="journal article" date="2016" name="Genome Biol. Evol.">
        <title>Gene Family Evolution Reflects Adaptation to Soil Environmental Stressors in the Genome of the Collembolan Orchesella cincta.</title>
        <authorList>
            <person name="Faddeeva-Vakhrusheva A."/>
            <person name="Derks M.F."/>
            <person name="Anvar S.Y."/>
            <person name="Agamennone V."/>
            <person name="Suring W."/>
            <person name="Smit S."/>
            <person name="van Straalen N.M."/>
            <person name="Roelofs D."/>
        </authorList>
    </citation>
    <scope>NUCLEOTIDE SEQUENCE [LARGE SCALE GENOMIC DNA]</scope>
    <source>
        <tissue evidence="5">Mixed pool</tissue>
    </source>
</reference>
<sequence length="213" mass="24423">MEALRRQLNAIESSEVELDVPVVNAGEKKRRQKETTKTRKKRKLETERSKCDAAKLNPKEEPGPIITPDGDELYVVEKILSKEVGDDGVTYYEVKWEGWDNPEDITWEPLANLARCPELLLAFEMNSDSDKAKETVEESGEQSDQQQDDEAEVEALGVTTPACDDAALEALEDQAMGGMFRRVWRKKKFLLMSWELQQWGWQFDAPCKDQNKR</sequence>
<comment type="subcellular location">
    <subcellularLocation>
        <location evidence="1">Nucleus</location>
    </subcellularLocation>
</comment>
<evidence type="ECO:0000256" key="1">
    <source>
        <dbReference type="ARBA" id="ARBA00004123"/>
    </source>
</evidence>
<dbReference type="AlphaFoldDB" id="A0A1D2M4I4"/>
<dbReference type="EMBL" id="LJIJ01004450">
    <property type="protein sequence ID" value="ODM87895.1"/>
    <property type="molecule type" value="Genomic_DNA"/>
</dbReference>
<accession>A0A1D2M4I4</accession>
<feature type="compositionally biased region" description="Acidic residues" evidence="3">
    <location>
        <begin position="137"/>
        <end position="152"/>
    </location>
</feature>
<keyword evidence="6" id="KW-1185">Reference proteome</keyword>
<dbReference type="SUPFAM" id="SSF54160">
    <property type="entry name" value="Chromo domain-like"/>
    <property type="match status" value="1"/>
</dbReference>
<comment type="caution">
    <text evidence="5">The sequence shown here is derived from an EMBL/GenBank/DDBJ whole genome shotgun (WGS) entry which is preliminary data.</text>
</comment>
<dbReference type="InterPro" id="IPR051219">
    <property type="entry name" value="Heterochromatin_chromo-domain"/>
</dbReference>
<organism evidence="5 6">
    <name type="scientific">Orchesella cincta</name>
    <name type="common">Springtail</name>
    <name type="synonym">Podura cincta</name>
    <dbReference type="NCBI Taxonomy" id="48709"/>
    <lineage>
        <taxon>Eukaryota</taxon>
        <taxon>Metazoa</taxon>
        <taxon>Ecdysozoa</taxon>
        <taxon>Arthropoda</taxon>
        <taxon>Hexapoda</taxon>
        <taxon>Collembola</taxon>
        <taxon>Entomobryomorpha</taxon>
        <taxon>Entomobryoidea</taxon>
        <taxon>Orchesellidae</taxon>
        <taxon>Orchesellinae</taxon>
        <taxon>Orchesella</taxon>
    </lineage>
</organism>
<dbReference type="OrthoDB" id="1918685at2759"/>
<dbReference type="PROSITE" id="PS50013">
    <property type="entry name" value="CHROMO_2"/>
    <property type="match status" value="1"/>
</dbReference>
<feature type="region of interest" description="Disordered" evidence="3">
    <location>
        <begin position="128"/>
        <end position="152"/>
    </location>
</feature>
<dbReference type="Gene3D" id="2.40.50.40">
    <property type="match status" value="1"/>
</dbReference>
<evidence type="ECO:0000256" key="2">
    <source>
        <dbReference type="ARBA" id="ARBA00023242"/>
    </source>
</evidence>
<keyword evidence="2" id="KW-0539">Nucleus</keyword>
<dbReference type="Proteomes" id="UP000094527">
    <property type="component" value="Unassembled WGS sequence"/>
</dbReference>
<evidence type="ECO:0000313" key="6">
    <source>
        <dbReference type="Proteomes" id="UP000094527"/>
    </source>
</evidence>
<proteinExistence type="predicted"/>
<dbReference type="InterPro" id="IPR000953">
    <property type="entry name" value="Chromo/chromo_shadow_dom"/>
</dbReference>
<dbReference type="InterPro" id="IPR023779">
    <property type="entry name" value="Chromodomain_CS"/>
</dbReference>
<evidence type="ECO:0000313" key="5">
    <source>
        <dbReference type="EMBL" id="ODM87895.1"/>
    </source>
</evidence>
<name>A0A1D2M4I4_ORCCI</name>
<dbReference type="GO" id="GO:0005694">
    <property type="term" value="C:chromosome"/>
    <property type="evidence" value="ECO:0007669"/>
    <property type="project" value="UniProtKB-ARBA"/>
</dbReference>
<evidence type="ECO:0000256" key="3">
    <source>
        <dbReference type="SAM" id="MobiDB-lite"/>
    </source>
</evidence>
<dbReference type="SMART" id="SM00298">
    <property type="entry name" value="CHROMO"/>
    <property type="match status" value="1"/>
</dbReference>
<feature type="compositionally biased region" description="Basic and acidic residues" evidence="3">
    <location>
        <begin position="44"/>
        <end position="62"/>
    </location>
</feature>
<feature type="region of interest" description="Disordered" evidence="3">
    <location>
        <begin position="21"/>
        <end position="69"/>
    </location>
</feature>
<gene>
    <name evidence="5" type="ORF">Ocin01_18787</name>
</gene>
<dbReference type="PANTHER" id="PTHR22812">
    <property type="entry name" value="CHROMOBOX PROTEIN"/>
    <property type="match status" value="1"/>
</dbReference>
<protein>
    <submittedName>
        <fullName evidence="5">M-phase phosphoprotein 8</fullName>
    </submittedName>
</protein>
<dbReference type="InterPro" id="IPR016197">
    <property type="entry name" value="Chromo-like_dom_sf"/>
</dbReference>
<dbReference type="InterPro" id="IPR023780">
    <property type="entry name" value="Chromo_domain"/>
</dbReference>
<dbReference type="PROSITE" id="PS00598">
    <property type="entry name" value="CHROMO_1"/>
    <property type="match status" value="1"/>
</dbReference>
<dbReference type="CDD" id="cd00024">
    <property type="entry name" value="CD_CSD"/>
    <property type="match status" value="1"/>
</dbReference>
<evidence type="ECO:0000259" key="4">
    <source>
        <dbReference type="PROSITE" id="PS50013"/>
    </source>
</evidence>